<dbReference type="Proteomes" id="UP000189137">
    <property type="component" value="Unassembled WGS sequence"/>
</dbReference>
<evidence type="ECO:0000313" key="2">
    <source>
        <dbReference type="EMBL" id="CDS86923.1"/>
    </source>
</evidence>
<dbReference type="RefSeq" id="WP_009896388.1">
    <property type="nucleotide sequence ID" value="NZ_AP031492.1"/>
</dbReference>
<name>A0A069AC56_CLODI</name>
<dbReference type="EMBL" id="LK932394">
    <property type="protein sequence ID" value="CDS86471.1"/>
    <property type="molecule type" value="Genomic_DNA"/>
</dbReference>
<evidence type="ECO:0000313" key="7">
    <source>
        <dbReference type="Proteomes" id="UP000411588"/>
    </source>
</evidence>
<dbReference type="Proteomes" id="UP000411588">
    <property type="component" value="Unassembled WGS sequence"/>
</dbReference>
<reference evidence="5 7" key="3">
    <citation type="submission" date="2019-02" db="EMBL/GenBank/DDBJ databases">
        <authorList>
            <consortium name="Pathogen Informatics"/>
        </authorList>
    </citation>
    <scope>NUCLEOTIDE SEQUENCE [LARGE SCALE GENOMIC DNA]</scope>
    <source>
        <strain evidence="7">clo34</strain>
        <strain evidence="5">Clo34</strain>
        <strain evidence="4 6">VRECD0157</strain>
    </source>
</reference>
<gene>
    <name evidence="2" type="ORF">BN1096_580040</name>
    <name evidence="1" type="ORF">BN1097_560038</name>
    <name evidence="3" type="ORF">KRM00_000719</name>
    <name evidence="5" type="ORF">SAMEA1402399_02133</name>
    <name evidence="4" type="ORF">SAMEA3375112_00371</name>
</gene>
<reference evidence="3" key="2">
    <citation type="journal article" date="2018" name="Genome Biol.">
        <title>SKESA: strategic k-mer extension for scrupulous assemblies.</title>
        <authorList>
            <person name="Souvorov A."/>
            <person name="Agarwala R."/>
            <person name="Lipman D.J."/>
        </authorList>
    </citation>
    <scope>NUCLEOTIDE SEQUENCE</scope>
    <source>
        <strain evidence="3">HN1000</strain>
    </source>
</reference>
<evidence type="ECO:0000313" key="4">
    <source>
        <dbReference type="EMBL" id="SJR84907.1"/>
    </source>
</evidence>
<evidence type="ECO:0000313" key="5">
    <source>
        <dbReference type="EMBL" id="VFD32615.1"/>
    </source>
</evidence>
<protein>
    <submittedName>
        <fullName evidence="2">Uncharacterized protein</fullName>
    </submittedName>
</protein>
<dbReference type="PATRIC" id="fig|1496.1373.peg.3809"/>
<organism evidence="2">
    <name type="scientific">Clostridioides difficile</name>
    <name type="common">Peptoclostridium difficile</name>
    <dbReference type="NCBI Taxonomy" id="1496"/>
    <lineage>
        <taxon>Bacteria</taxon>
        <taxon>Bacillati</taxon>
        <taxon>Bacillota</taxon>
        <taxon>Clostridia</taxon>
        <taxon>Peptostreptococcales</taxon>
        <taxon>Peptostreptococcaceae</taxon>
        <taxon>Clostridioides</taxon>
    </lineage>
</organism>
<reference evidence="3" key="4">
    <citation type="submission" date="2021-06" db="EMBL/GenBank/DDBJ databases">
        <authorList>
            <consortium name="NCBI Pathogen Detection Project"/>
        </authorList>
    </citation>
    <scope>NUCLEOTIDE SEQUENCE</scope>
    <source>
        <strain evidence="3">HN1000</strain>
    </source>
</reference>
<evidence type="ECO:0000313" key="6">
    <source>
        <dbReference type="Proteomes" id="UP000189137"/>
    </source>
</evidence>
<dbReference type="EMBL" id="LK932511">
    <property type="protein sequence ID" value="CDS86923.1"/>
    <property type="molecule type" value="Genomic_DNA"/>
</dbReference>
<proteinExistence type="predicted"/>
<dbReference type="AlphaFoldDB" id="A0A069AC56"/>
<evidence type="ECO:0000313" key="1">
    <source>
        <dbReference type="EMBL" id="CDS86471.1"/>
    </source>
</evidence>
<reference evidence="2" key="1">
    <citation type="submission" date="2014-07" db="EMBL/GenBank/DDBJ databases">
        <authorList>
            <person name="Monot Marc"/>
        </authorList>
    </citation>
    <scope>NUCLEOTIDE SEQUENCE</scope>
    <source>
        <strain evidence="1">7032994</strain>
    </source>
</reference>
<dbReference type="EMBL" id="CAADAN010000007">
    <property type="protein sequence ID" value="VFD32615.1"/>
    <property type="molecule type" value="Genomic_DNA"/>
</dbReference>
<sequence length="148" mass="17772">MLTYLMKRQMHKKDDGMSKPMMITGAVITGVGAYAVYKMVKSHKSNSQMVNTNYYGNSDYDDYKYDEFDYDCDCRDTKQDYEYEELKKKVKEFNSRRINCENCPHVSQEEMMQYVNSVKDVKEEIDLHEDAKKDNIYKEDEYKKYEEE</sequence>
<dbReference type="EMBL" id="FUPS01000001">
    <property type="protein sequence ID" value="SJR84907.1"/>
    <property type="molecule type" value="Genomic_DNA"/>
</dbReference>
<dbReference type="Proteomes" id="UP000878956">
    <property type="component" value="Unassembled WGS sequence"/>
</dbReference>
<dbReference type="EMBL" id="DAEPXK010000005">
    <property type="protein sequence ID" value="HBH1541261.1"/>
    <property type="molecule type" value="Genomic_DNA"/>
</dbReference>
<evidence type="ECO:0000313" key="3">
    <source>
        <dbReference type="EMBL" id="HBH1541261.1"/>
    </source>
</evidence>
<accession>A0A069AC56</accession>